<dbReference type="EMBL" id="JBBPBK010000008">
    <property type="protein sequence ID" value="KAK9279869.1"/>
    <property type="molecule type" value="Genomic_DNA"/>
</dbReference>
<reference evidence="2 3" key="1">
    <citation type="journal article" date="2024" name="Plant J.">
        <title>Genome sequences and population genomics reveal climatic adaptation and genomic divergence between two closely related sweetgum species.</title>
        <authorList>
            <person name="Xu W.Q."/>
            <person name="Ren C.Q."/>
            <person name="Zhang X.Y."/>
            <person name="Comes H.P."/>
            <person name="Liu X.H."/>
            <person name="Li Y.G."/>
            <person name="Kettle C.J."/>
            <person name="Jalonen R."/>
            <person name="Gaisberger H."/>
            <person name="Ma Y.Z."/>
            <person name="Qiu Y.X."/>
        </authorList>
    </citation>
    <scope>NUCLEOTIDE SEQUENCE [LARGE SCALE GENOMIC DNA]</scope>
    <source>
        <strain evidence="2">Hangzhou</strain>
    </source>
</reference>
<organism evidence="2 3">
    <name type="scientific">Liquidambar formosana</name>
    <name type="common">Formosan gum</name>
    <dbReference type="NCBI Taxonomy" id="63359"/>
    <lineage>
        <taxon>Eukaryota</taxon>
        <taxon>Viridiplantae</taxon>
        <taxon>Streptophyta</taxon>
        <taxon>Embryophyta</taxon>
        <taxon>Tracheophyta</taxon>
        <taxon>Spermatophyta</taxon>
        <taxon>Magnoliopsida</taxon>
        <taxon>eudicotyledons</taxon>
        <taxon>Gunneridae</taxon>
        <taxon>Pentapetalae</taxon>
        <taxon>Saxifragales</taxon>
        <taxon>Altingiaceae</taxon>
        <taxon>Liquidambar</taxon>
    </lineage>
</organism>
<gene>
    <name evidence="2" type="ORF">L1049_013552</name>
</gene>
<protein>
    <submittedName>
        <fullName evidence="2">Uncharacterized protein</fullName>
    </submittedName>
</protein>
<feature type="compositionally biased region" description="Basic and acidic residues" evidence="1">
    <location>
        <begin position="76"/>
        <end position="86"/>
    </location>
</feature>
<dbReference type="Proteomes" id="UP001415857">
    <property type="component" value="Unassembled WGS sequence"/>
</dbReference>
<evidence type="ECO:0000313" key="3">
    <source>
        <dbReference type="Proteomes" id="UP001415857"/>
    </source>
</evidence>
<sequence length="86" mass="9262">MANGTDSEEFVVLSKVRPGLKRELAWALKLQSQISGSPGRTRASKAQNGSLGNGGSEKPSKKRLKRLWFGGGGEQCGKRFDCGPNR</sequence>
<dbReference type="AlphaFoldDB" id="A0AAP0RL02"/>
<name>A0AAP0RL02_LIQFO</name>
<feature type="region of interest" description="Disordered" evidence="1">
    <location>
        <begin position="34"/>
        <end position="86"/>
    </location>
</feature>
<comment type="caution">
    <text evidence="2">The sequence shown here is derived from an EMBL/GenBank/DDBJ whole genome shotgun (WGS) entry which is preliminary data.</text>
</comment>
<proteinExistence type="predicted"/>
<evidence type="ECO:0000256" key="1">
    <source>
        <dbReference type="SAM" id="MobiDB-lite"/>
    </source>
</evidence>
<feature type="compositionally biased region" description="Polar residues" evidence="1">
    <location>
        <begin position="34"/>
        <end position="50"/>
    </location>
</feature>
<keyword evidence="3" id="KW-1185">Reference proteome</keyword>
<accession>A0AAP0RL02</accession>
<evidence type="ECO:0000313" key="2">
    <source>
        <dbReference type="EMBL" id="KAK9279869.1"/>
    </source>
</evidence>